<sequence>MAAKEPNPPSAPAFPEWLPNPISVLGSVLARKTALAFRLSLLLTASMLLLACEEDTRIPGFPSPPLVVTEATPHGWTYETMGVPATTTVKFSPGPATPILGTGSVRFTTTATHNHSFNFSRVRNTQYAGTLLSSITELSYATFVERRDTLVDTPFFVLHADNNGDGTADDILNFTPWYQTAQFIVPAGISVPEQWVSRNNTWQTWDVLHGGFFIVTDVLSDPDNNGRLITLASYIQKYPHATIRNVGNGRGGIRVGLGGPTFANNFIGYVDNVKIGIAGQTTTYDFEN</sequence>
<gene>
    <name evidence="1" type="ORF">H9L05_16525</name>
</gene>
<dbReference type="RefSeq" id="WP_187731861.1">
    <property type="nucleotide sequence ID" value="NZ_BMFN01000003.1"/>
</dbReference>
<protein>
    <submittedName>
        <fullName evidence="1">Uncharacterized protein</fullName>
    </submittedName>
</protein>
<evidence type="ECO:0000313" key="2">
    <source>
        <dbReference type="Proteomes" id="UP000516093"/>
    </source>
</evidence>
<accession>A0A7H0GTG4</accession>
<dbReference type="EMBL" id="CP060784">
    <property type="protein sequence ID" value="QNP51580.1"/>
    <property type="molecule type" value="Genomic_DNA"/>
</dbReference>
<evidence type="ECO:0000313" key="1">
    <source>
        <dbReference type="EMBL" id="QNP51580.1"/>
    </source>
</evidence>
<dbReference type="Proteomes" id="UP000516093">
    <property type="component" value="Chromosome"/>
</dbReference>
<reference evidence="1 2" key="1">
    <citation type="submission" date="2020-08" db="EMBL/GenBank/DDBJ databases">
        <title>Genome sequence of Hymenobacter qilianensis JCM 19763T.</title>
        <authorList>
            <person name="Hyun D.-W."/>
            <person name="Bae J.-W."/>
        </authorList>
    </citation>
    <scope>NUCLEOTIDE SEQUENCE [LARGE SCALE GENOMIC DNA]</scope>
    <source>
        <strain evidence="1 2">JCM 19763</strain>
    </source>
</reference>
<dbReference type="KEGG" id="hqi:H9L05_16525"/>
<keyword evidence="2" id="KW-1185">Reference proteome</keyword>
<proteinExistence type="predicted"/>
<dbReference type="AlphaFoldDB" id="A0A7H0GTG4"/>
<name>A0A7H0GTG4_9BACT</name>
<organism evidence="1 2">
    <name type="scientific">Hymenobacter qilianensis</name>
    <dbReference type="NCBI Taxonomy" id="1385715"/>
    <lineage>
        <taxon>Bacteria</taxon>
        <taxon>Pseudomonadati</taxon>
        <taxon>Bacteroidota</taxon>
        <taxon>Cytophagia</taxon>
        <taxon>Cytophagales</taxon>
        <taxon>Hymenobacteraceae</taxon>
        <taxon>Hymenobacter</taxon>
    </lineage>
</organism>